<sequence>MEDNLRLENNFRNDRSLGTAEKTVISQARQSVNVQEKLKLAKPNLSHTDIHHEITKNVDHLSSKPLRNILKQHRTEIEEEELVKYMSKLPSYLERGQTRQDKVLNVGVLDWGRLEKWQCSQKQMPARNSRHSLSSCDSSSPFSTEGSSVYSSGGQSCSPGRLRTHRPSLQFHLMSSPNKGSSPVKSLKESTGKFQDVKGSQTSTVIKQAKFIRADQPFPKCHPEINLDRCKRIDSNPKINPENGTLPNGLDYEGQQFMKTKTKTKTTIKPPEDEFMKRAGKLQEQKAYVADQDVDQTNERLILLIPRDSPQGSHSGVPHKSTMMFGEKEEEANRKSFSDVPVEIFFPGVHSDVPHSCPLPYENAGPLEEKWHSGEMKNLSFLSDSSQSVPQQAKIGMSTSRDTIPKVKKPTVMLSDSSSKEPCVVDQKMNRLASEKVRSTSPFRRLSIGMSRISKSFSSKEGSSKPQFSSTYNSAQSGSESAMASMRQGNQSSDAQNASSRTRSSPLRRLLEPMLKPKAANFHHSGEKLQRGSKSTDTVCKSFNIQLDCMPGTAQIEAVKSDTTTPGKISVSDSFKDKKYTSSPFQALLRVAVKNGQPMFTFAVDNERDLLAATIKKLSASREDDYRCIYTFFSIQEVKKRNGRWTNQGGKGKGHDYIPNVVAQLKVSGSQFSNLIRQNYMAQSFAREFVLFAMDPHQAEQQTLDFQPNDELAAIVVKIPEVINRSTIRDGNQTNKCNNYSEARCNSTSGNVQNQPVLGSQSLINTTVILPSGIHSLPNKGGPSSLLQRWRSGGSCDCGGWDLGCKLRILVNHNQLTKKLSTTKACSAIDKFELVSQGGEENQPVFSMAPFKEGIYSVEFNTSLSTLQAFSLCIAVLDGKKLCEMSESSNLFEEKPSLETLQSQNDGLRASNGSAGEVPARYVSYPPLSPLWRKICTETTIEISLVAENRRLLLAGIVFQYIHGLAAHGIHYLHRPGPTLQDAGFFLLPELGQDRAYVSETSFTFIFASFVLWTIHPFVFQNKKIYTVLIWCRVLAYLVACQILRIFTFYSTHLPGPNYHCHEGSKLARLPHPKSAVELLVINFSRGVNYGCGDLIFSSHMIFTIVFVRTFHKYGTNRCIKQLAWLLAVVQSFLIVASHKHYTVDVVVAWYTVNLVTFFIDKKLPDLPERPTGLTSLPLLPQSRDWDSKNKEEHQILLTGVHVESIELENEVRQEESGLILVGTERSPTGNRMRAWMWLQLPQIFYYKILSDAVCL</sequence>
<reference evidence="1 2" key="1">
    <citation type="journal article" date="2024" name="Plant Biotechnol. J.">
        <title>Genome and CRISPR/Cas9 system of a widespread forest tree (Populus alba) in the world.</title>
        <authorList>
            <person name="Liu Y.J."/>
            <person name="Jiang P.F."/>
            <person name="Han X.M."/>
            <person name="Li X.Y."/>
            <person name="Wang H.M."/>
            <person name="Wang Y.J."/>
            <person name="Wang X.X."/>
            <person name="Zeng Q.Y."/>
        </authorList>
    </citation>
    <scope>NUCLEOTIDE SEQUENCE [LARGE SCALE GENOMIC DNA]</scope>
    <source>
        <strain evidence="2">cv. PAL-ZL1</strain>
    </source>
</reference>
<organism evidence="1 2">
    <name type="scientific">Populus alba</name>
    <name type="common">White poplar</name>
    <dbReference type="NCBI Taxonomy" id="43335"/>
    <lineage>
        <taxon>Eukaryota</taxon>
        <taxon>Viridiplantae</taxon>
        <taxon>Streptophyta</taxon>
        <taxon>Embryophyta</taxon>
        <taxon>Tracheophyta</taxon>
        <taxon>Spermatophyta</taxon>
        <taxon>Magnoliopsida</taxon>
        <taxon>eudicotyledons</taxon>
        <taxon>Gunneridae</taxon>
        <taxon>Pentapetalae</taxon>
        <taxon>rosids</taxon>
        <taxon>fabids</taxon>
        <taxon>Malpighiales</taxon>
        <taxon>Salicaceae</taxon>
        <taxon>Saliceae</taxon>
        <taxon>Populus</taxon>
    </lineage>
</organism>
<dbReference type="EMBL" id="RCHU02000001">
    <property type="protein sequence ID" value="KAL3611212.1"/>
    <property type="molecule type" value="Genomic_DNA"/>
</dbReference>
<evidence type="ECO:0000313" key="1">
    <source>
        <dbReference type="EMBL" id="KAL3611212.1"/>
    </source>
</evidence>
<protein>
    <submittedName>
        <fullName evidence="1">Uncharacterized protein</fullName>
    </submittedName>
</protein>
<comment type="caution">
    <text evidence="1">The sequence shown here is derived from an EMBL/GenBank/DDBJ whole genome shotgun (WGS) entry which is preliminary data.</text>
</comment>
<keyword evidence="2" id="KW-1185">Reference proteome</keyword>
<gene>
    <name evidence="1" type="ORF">D5086_002232</name>
</gene>
<name>A0ACC4D164_POPAL</name>
<evidence type="ECO:0000313" key="2">
    <source>
        <dbReference type="Proteomes" id="UP000309997"/>
    </source>
</evidence>
<accession>A0ACC4D164</accession>
<dbReference type="Proteomes" id="UP000309997">
    <property type="component" value="Unassembled WGS sequence"/>
</dbReference>
<proteinExistence type="predicted"/>